<dbReference type="EMBL" id="MW862992">
    <property type="protein sequence ID" value="QWY82770.1"/>
    <property type="molecule type" value="Genomic_DNA"/>
</dbReference>
<feature type="compositionally biased region" description="Low complexity" evidence="1">
    <location>
        <begin position="125"/>
        <end position="146"/>
    </location>
</feature>
<dbReference type="GeneID" id="77932367"/>
<dbReference type="Proteomes" id="UP000693725">
    <property type="component" value="Segment"/>
</dbReference>
<reference evidence="2" key="1">
    <citation type="submission" date="2021-04" db="EMBL/GenBank/DDBJ databases">
        <authorList>
            <person name="Edwards E.G."/>
            <person name="Siddiqui F.A."/>
            <person name="Anastasi R.E."/>
            <person name="Conroy D.J."/>
            <person name="Gerton T.J."/>
            <person name="Laizure I.E."/>
            <person name="Reynolds J.D."/>
            <person name="Ulker M."/>
            <person name="Ouellette S.K."/>
            <person name="Duggan K.O."/>
            <person name="Johnson K.C."/>
            <person name="MacLea K.S."/>
            <person name="Garlena R.A."/>
            <person name="Russell D.A."/>
            <person name="Jacobs-Sera D."/>
            <person name="Hatfull G.F."/>
        </authorList>
    </citation>
    <scope>NUCLEOTIDE SEQUENCE</scope>
</reference>
<accession>A0A8F3E9T8</accession>
<organism evidence="2 3">
    <name type="scientific">Arthrobacter phage SilentRX</name>
    <dbReference type="NCBI Taxonomy" id="2836091"/>
    <lineage>
        <taxon>Viruses</taxon>
        <taxon>Duplodnaviria</taxon>
        <taxon>Heunggongvirae</taxon>
        <taxon>Uroviricota</taxon>
        <taxon>Caudoviricetes</taxon>
        <taxon>Silentrexvirus</taxon>
        <taxon>Silentrexvirus silentrx</taxon>
    </lineage>
</organism>
<dbReference type="KEGG" id="vg:77932367"/>
<gene>
    <name evidence="2" type="primary">29</name>
    <name evidence="2" type="ORF">SEA_SILENTRX_29</name>
</gene>
<keyword evidence="3" id="KW-1185">Reference proteome</keyword>
<proteinExistence type="predicted"/>
<evidence type="ECO:0000313" key="2">
    <source>
        <dbReference type="EMBL" id="QWY82770.1"/>
    </source>
</evidence>
<protein>
    <submittedName>
        <fullName evidence="2">Tail assembly protein</fullName>
    </submittedName>
</protein>
<evidence type="ECO:0000313" key="3">
    <source>
        <dbReference type="Proteomes" id="UP000693725"/>
    </source>
</evidence>
<name>A0A8F3E9T8_9CAUD</name>
<evidence type="ECO:0000256" key="1">
    <source>
        <dbReference type="SAM" id="MobiDB-lite"/>
    </source>
</evidence>
<dbReference type="RefSeq" id="YP_010656411.1">
    <property type="nucleotide sequence ID" value="NC_070838.1"/>
</dbReference>
<feature type="region of interest" description="Disordered" evidence="1">
    <location>
        <begin position="108"/>
        <end position="146"/>
    </location>
</feature>
<sequence length="146" mass="16314">MKEFVTAAKGRATERNEDDAITFLHNGTEVKFYRPNDAQQAMMLAMGGRSMSLKAAGTFIHLFIELGDDDTQRYFQDIMLDATSGFDLKEEGGLFDIWEYLTEQWSGKASKQPSDFQPPRRKTGRSSTASTRARASTSSASRSPRS</sequence>